<reference evidence="1" key="2">
    <citation type="submission" date="2020-09" db="EMBL/GenBank/DDBJ databases">
        <authorList>
            <person name="Sun Q."/>
            <person name="Zhou Y."/>
        </authorList>
    </citation>
    <scope>NUCLEOTIDE SEQUENCE</scope>
    <source>
        <strain evidence="1">CGMCC 1.12997</strain>
    </source>
</reference>
<dbReference type="Proteomes" id="UP000647241">
    <property type="component" value="Unassembled WGS sequence"/>
</dbReference>
<evidence type="ECO:0000313" key="1">
    <source>
        <dbReference type="EMBL" id="GGG71868.1"/>
    </source>
</evidence>
<gene>
    <name evidence="1" type="ORF">GCM10011585_12670</name>
</gene>
<evidence type="ECO:0000313" key="2">
    <source>
        <dbReference type="Proteomes" id="UP000647241"/>
    </source>
</evidence>
<comment type="caution">
    <text evidence="1">The sequence shown here is derived from an EMBL/GenBank/DDBJ whole genome shotgun (WGS) entry which is preliminary data.</text>
</comment>
<name>A0A917M1S0_9BACT</name>
<protein>
    <submittedName>
        <fullName evidence="1">Uncharacterized protein</fullName>
    </submittedName>
</protein>
<proteinExistence type="predicted"/>
<sequence length="57" mass="6084">MSCKIIDLSPASVRSSLRALAQNRKPHIPETLLAKAILDGGFPAPRVESKSRAGKEA</sequence>
<dbReference type="EMBL" id="BMGT01000002">
    <property type="protein sequence ID" value="GGG71868.1"/>
    <property type="molecule type" value="Genomic_DNA"/>
</dbReference>
<dbReference type="AlphaFoldDB" id="A0A917M1S0"/>
<reference evidence="1" key="1">
    <citation type="journal article" date="2014" name="Int. J. Syst. Evol. Microbiol.">
        <title>Complete genome sequence of Corynebacterium casei LMG S-19264T (=DSM 44701T), isolated from a smear-ripened cheese.</title>
        <authorList>
            <consortium name="US DOE Joint Genome Institute (JGI-PGF)"/>
            <person name="Walter F."/>
            <person name="Albersmeier A."/>
            <person name="Kalinowski J."/>
            <person name="Ruckert C."/>
        </authorList>
    </citation>
    <scope>NUCLEOTIDE SEQUENCE</scope>
    <source>
        <strain evidence="1">CGMCC 1.12997</strain>
    </source>
</reference>
<accession>A0A917M1S0</accession>
<organism evidence="1 2">
    <name type="scientific">Edaphobacter dinghuensis</name>
    <dbReference type="NCBI Taxonomy" id="1560005"/>
    <lineage>
        <taxon>Bacteria</taxon>
        <taxon>Pseudomonadati</taxon>
        <taxon>Acidobacteriota</taxon>
        <taxon>Terriglobia</taxon>
        <taxon>Terriglobales</taxon>
        <taxon>Acidobacteriaceae</taxon>
        <taxon>Edaphobacter</taxon>
    </lineage>
</organism>
<keyword evidence="2" id="KW-1185">Reference proteome</keyword>